<accession>A0A9P7GGD2</accession>
<feature type="transmembrane region" description="Helical" evidence="2">
    <location>
        <begin position="60"/>
        <end position="78"/>
    </location>
</feature>
<feature type="compositionally biased region" description="Basic residues" evidence="1">
    <location>
        <begin position="255"/>
        <end position="266"/>
    </location>
</feature>
<sequence>MIPLIPALALAFFSFLCSAFVILRIVIPILPPHPLSKRVSPAEFGLPKFRSLSAADKSHIWLASLDLLALAIFVWQTINESVGGPSDYANSTDAASAVRLWFVMTMRQTCLLVVAAISLLHVRLGRSVSFGARHWMLWAPTLVLVITSTAVAGVIAGTGVESLFIGLIGYTSTIAVLSSVAFACLIGTLVIIKRNLAALNEETEPWPPVRMVEEKPRPSFATEEIDAIRDGASWITSNASSRQNSISGWSFSTHHTAKASSHHGHGSGRPQTGSHPSVPAKSSYWFNPSMPNVNDVPPVPPIPSQYGVMSPSAEDLISSDPDPFRRDPSPVPAHPRMRLDSQTSWLTSTNGSMTTVSAWSYPASIREGTIHSASTIDLHTPLTPVSRSVTPKLANAQVLGGYGFAPGSLEAEKGLAALAAPSGTTLDISMIRLLGWLIIIWVPIALSFPYLITVSQRTSSSTTISLLFVLSVTMSSPLLALTILFRSPLPIPSGLFDIRPDPPAHVLRGPSPANTESTFKVSYDYKRSMSTTPTVVEGRRSGDVWLTNGDAVDGKNKMSRAIGMLSPMPKLSVLPPEEDLEDGEFTPPLPIQNDDSSLPVNIHNGTPHSETSAQFGRLTSSKSSHFSGGDESLAFASKIMIAQKHYSAIAQTVVVASSSPERPQPAETNEVLGSASGATAAKGDRRSAHLRSRSVSSVSASQTPPSASLSPSPPPSFPLPPTPPTVRAARLASLVHKKSFSSGFSFGPVDDMNEIDALTAGVLPLLVPGINMDGVRIKEGDWTPPGTFSKSKGKKATKKLLAEFGEDFSSPQIHSTPARRRTARERKISHKKNHFSLPSLGLGKDGVHSLANWGADIRGALEHKVVQYTAIPSNIDLGRRNTVFGGESALTTVANLQTVQEHEDYTPVATKGASLGRAMSTRSLGLRAEVPHSIDTARSSVVSVALPSAASTVTLFDEFAAGLEDEPLAQSTPHTTVSGKPKSRHAAPPMPKQNRRSSIVYVKSDDYVSPTNPAAEPTPTSTSTMSALAQWSSRAVRPLIPKASKLQRKMSNADSALSGTKPGSPGGNLRPLTLLQDRDTNTASPVMSATRPLTLGKRQKARGAAPEHDENAIPDSASSRNSKTLKPLTLARSDTSKLRGVLRKSEALPDVVVRPPSTTDHTGFAYSFNRD</sequence>
<comment type="caution">
    <text evidence="3">The sequence shown here is derived from an EMBL/GenBank/DDBJ whole genome shotgun (WGS) entry which is preliminary data.</text>
</comment>
<feature type="transmembrane region" description="Helical" evidence="2">
    <location>
        <begin position="6"/>
        <end position="27"/>
    </location>
</feature>
<feature type="compositionally biased region" description="Low complexity" evidence="1">
    <location>
        <begin position="1009"/>
        <end position="1029"/>
    </location>
</feature>
<feature type="transmembrane region" description="Helical" evidence="2">
    <location>
        <begin position="98"/>
        <end position="122"/>
    </location>
</feature>
<keyword evidence="4" id="KW-1185">Reference proteome</keyword>
<proteinExistence type="predicted"/>
<evidence type="ECO:0000313" key="4">
    <source>
        <dbReference type="Proteomes" id="UP000775547"/>
    </source>
</evidence>
<dbReference type="OrthoDB" id="2529242at2759"/>
<keyword evidence="2" id="KW-1133">Transmembrane helix</keyword>
<feature type="region of interest" description="Disordered" evidence="1">
    <location>
        <begin position="966"/>
        <end position="1029"/>
    </location>
</feature>
<feature type="region of interest" description="Disordered" evidence="1">
    <location>
        <begin position="1045"/>
        <end position="1126"/>
    </location>
</feature>
<feature type="compositionally biased region" description="Polar residues" evidence="1">
    <location>
        <begin position="1049"/>
        <end position="1058"/>
    </location>
</feature>
<feature type="region of interest" description="Disordered" evidence="1">
    <location>
        <begin position="1152"/>
        <end position="1171"/>
    </location>
</feature>
<reference evidence="3" key="1">
    <citation type="submission" date="2020-07" db="EMBL/GenBank/DDBJ databases">
        <authorList>
            <person name="Nieuwenhuis M."/>
            <person name="Van De Peppel L.J.J."/>
        </authorList>
    </citation>
    <scope>NUCLEOTIDE SEQUENCE</scope>
    <source>
        <strain evidence="3">AP01</strain>
        <tissue evidence="3">Mycelium</tissue>
    </source>
</reference>
<evidence type="ECO:0000256" key="1">
    <source>
        <dbReference type="SAM" id="MobiDB-lite"/>
    </source>
</evidence>
<evidence type="ECO:0000313" key="3">
    <source>
        <dbReference type="EMBL" id="KAG5648815.1"/>
    </source>
</evidence>
<gene>
    <name evidence="3" type="ORF">DXG03_000164</name>
</gene>
<feature type="compositionally biased region" description="Pro residues" evidence="1">
    <location>
        <begin position="711"/>
        <end position="724"/>
    </location>
</feature>
<feature type="compositionally biased region" description="Polar residues" evidence="1">
    <location>
        <begin position="969"/>
        <end position="978"/>
    </location>
</feature>
<protein>
    <submittedName>
        <fullName evidence="3">Uncharacterized protein</fullName>
    </submittedName>
</protein>
<reference evidence="3" key="2">
    <citation type="submission" date="2021-10" db="EMBL/GenBank/DDBJ databases">
        <title>Phylogenomics reveals ancestral predisposition of the termite-cultivated fungus Termitomyces towards a domesticated lifestyle.</title>
        <authorList>
            <person name="Auxier B."/>
            <person name="Grum-Grzhimaylo A."/>
            <person name="Cardenas M.E."/>
            <person name="Lodge J.D."/>
            <person name="Laessoe T."/>
            <person name="Pedersen O."/>
            <person name="Smith M.E."/>
            <person name="Kuyper T.W."/>
            <person name="Franco-Molano E.A."/>
            <person name="Baroni T.J."/>
            <person name="Aanen D.K."/>
        </authorList>
    </citation>
    <scope>NUCLEOTIDE SEQUENCE</scope>
    <source>
        <strain evidence="3">AP01</strain>
        <tissue evidence="3">Mycelium</tissue>
    </source>
</reference>
<feature type="transmembrane region" description="Helical" evidence="2">
    <location>
        <begin position="134"/>
        <end position="157"/>
    </location>
</feature>
<organism evidence="3 4">
    <name type="scientific">Asterophora parasitica</name>
    <dbReference type="NCBI Taxonomy" id="117018"/>
    <lineage>
        <taxon>Eukaryota</taxon>
        <taxon>Fungi</taxon>
        <taxon>Dikarya</taxon>
        <taxon>Basidiomycota</taxon>
        <taxon>Agaricomycotina</taxon>
        <taxon>Agaricomycetes</taxon>
        <taxon>Agaricomycetidae</taxon>
        <taxon>Agaricales</taxon>
        <taxon>Tricholomatineae</taxon>
        <taxon>Lyophyllaceae</taxon>
        <taxon>Asterophora</taxon>
    </lineage>
</organism>
<feature type="transmembrane region" description="Helical" evidence="2">
    <location>
        <begin position="163"/>
        <end position="192"/>
    </location>
</feature>
<keyword evidence="2" id="KW-0812">Transmembrane</keyword>
<dbReference type="EMBL" id="JABCKV010000001">
    <property type="protein sequence ID" value="KAG5648815.1"/>
    <property type="molecule type" value="Genomic_DNA"/>
</dbReference>
<feature type="compositionally biased region" description="Low complexity" evidence="1">
    <location>
        <begin position="693"/>
        <end position="710"/>
    </location>
</feature>
<feature type="region of interest" description="Disordered" evidence="1">
    <location>
        <begin position="592"/>
        <end position="627"/>
    </location>
</feature>
<feature type="transmembrane region" description="Helical" evidence="2">
    <location>
        <begin position="464"/>
        <end position="485"/>
    </location>
</feature>
<evidence type="ECO:0000256" key="2">
    <source>
        <dbReference type="SAM" id="Phobius"/>
    </source>
</evidence>
<feature type="compositionally biased region" description="Polar residues" evidence="1">
    <location>
        <begin position="593"/>
        <end position="626"/>
    </location>
</feature>
<feature type="region of interest" description="Disordered" evidence="1">
    <location>
        <begin position="658"/>
        <end position="724"/>
    </location>
</feature>
<keyword evidence="2" id="KW-0472">Membrane</keyword>
<dbReference type="Proteomes" id="UP000775547">
    <property type="component" value="Unassembled WGS sequence"/>
</dbReference>
<feature type="transmembrane region" description="Helical" evidence="2">
    <location>
        <begin position="433"/>
        <end position="452"/>
    </location>
</feature>
<dbReference type="AlphaFoldDB" id="A0A9P7GGD2"/>
<name>A0A9P7GGD2_9AGAR</name>
<feature type="region of interest" description="Disordered" evidence="1">
    <location>
        <begin position="254"/>
        <end position="281"/>
    </location>
</feature>